<dbReference type="GO" id="GO:0008270">
    <property type="term" value="F:zinc ion binding"/>
    <property type="evidence" value="ECO:0007669"/>
    <property type="project" value="UniProtKB-KW"/>
</dbReference>
<accession>A0A7S4GBX0</accession>
<gene>
    <name evidence="4" type="ORF">EGYM00163_LOCUS42831</name>
</gene>
<reference evidence="4" key="1">
    <citation type="submission" date="2021-01" db="EMBL/GenBank/DDBJ databases">
        <authorList>
            <person name="Corre E."/>
            <person name="Pelletier E."/>
            <person name="Niang G."/>
            <person name="Scheremetjew M."/>
            <person name="Finn R."/>
            <person name="Kale V."/>
            <person name="Holt S."/>
            <person name="Cochrane G."/>
            <person name="Meng A."/>
            <person name="Brown T."/>
            <person name="Cohen L."/>
        </authorList>
    </citation>
    <scope>NUCLEOTIDE SEQUENCE</scope>
    <source>
        <strain evidence="4">CCMP1594</strain>
    </source>
</reference>
<keyword evidence="1" id="KW-0862">Zinc</keyword>
<evidence type="ECO:0000256" key="1">
    <source>
        <dbReference type="PROSITE-ProRule" id="PRU00723"/>
    </source>
</evidence>
<evidence type="ECO:0000313" key="4">
    <source>
        <dbReference type="EMBL" id="CAE0831549.1"/>
    </source>
</evidence>
<feature type="region of interest" description="Disordered" evidence="2">
    <location>
        <begin position="303"/>
        <end position="324"/>
    </location>
</feature>
<dbReference type="EMBL" id="HBJA01124369">
    <property type="protein sequence ID" value="CAE0831549.1"/>
    <property type="molecule type" value="Transcribed_RNA"/>
</dbReference>
<feature type="domain" description="C3H1-type" evidence="3">
    <location>
        <begin position="63"/>
        <end position="90"/>
    </location>
</feature>
<keyword evidence="1" id="KW-0479">Metal-binding</keyword>
<feature type="zinc finger region" description="C3H1-type" evidence="1">
    <location>
        <begin position="63"/>
        <end position="90"/>
    </location>
</feature>
<evidence type="ECO:0000259" key="3">
    <source>
        <dbReference type="PROSITE" id="PS50103"/>
    </source>
</evidence>
<evidence type="ECO:0000256" key="2">
    <source>
        <dbReference type="SAM" id="MobiDB-lite"/>
    </source>
</evidence>
<dbReference type="InterPro" id="IPR000571">
    <property type="entry name" value="Znf_CCCH"/>
</dbReference>
<name>A0A7S4GBX0_9EUGL</name>
<proteinExistence type="predicted"/>
<dbReference type="AlphaFoldDB" id="A0A7S4GBX0"/>
<dbReference type="PROSITE" id="PS50103">
    <property type="entry name" value="ZF_C3H1"/>
    <property type="match status" value="1"/>
</dbReference>
<protein>
    <recommendedName>
        <fullName evidence="3">C3H1-type domain-containing protein</fullName>
    </recommendedName>
</protein>
<feature type="region of interest" description="Disordered" evidence="2">
    <location>
        <begin position="515"/>
        <end position="534"/>
    </location>
</feature>
<dbReference type="InterPro" id="IPR053125">
    <property type="entry name" value="RNA-bd_mRNA_stabilization_reg"/>
</dbReference>
<organism evidence="4">
    <name type="scientific">Eutreptiella gymnastica</name>
    <dbReference type="NCBI Taxonomy" id="73025"/>
    <lineage>
        <taxon>Eukaryota</taxon>
        <taxon>Discoba</taxon>
        <taxon>Euglenozoa</taxon>
        <taxon>Euglenida</taxon>
        <taxon>Spirocuta</taxon>
        <taxon>Euglenophyceae</taxon>
        <taxon>Eutreptiales</taxon>
        <taxon>Eutreptiaceae</taxon>
        <taxon>Eutreptiella</taxon>
    </lineage>
</organism>
<feature type="compositionally biased region" description="Polar residues" evidence="2">
    <location>
        <begin position="442"/>
        <end position="457"/>
    </location>
</feature>
<sequence>MQNFDFVGQPPFPVQQLLTCLFQPTEDTIPVIHPSFKALGRIWVPWSVLSHTRGLERVLQNHPYAPSLCVLYQNGRCNSRDQCNQIHVDRRWATTVWEALQTASISNCCQACGDLPSTSHDLFQSLNGQDIVLRVPGSEPIPVPVERLAVTTFWQRFLHGQRRSLYFTADRVCILHQRNTCKYGVECKNVHLCRHFWQKSGFAAHRLDSEALEDETTSFTEPQMLESNIQLDPPFMHTQQPKRSNALAIVHPSSGEELVIEPEKWRQTGAAIPGSDESIHSRAHQVLPKRSRNVLDIVDPRTVEESPMIQRQDSEARAASRRSSTSPLLMGSFDYLKAVDSSDSLVPTDDVGSTVFQSLLTAFEEPSDRVVMEAQRVPTIAAMSEYDNDTEVAKDPIAKTRKWSRHLRLQQSPVNGSEMIEALPAKTIQEADTSGADRSPESPASSLGSDCASSTASAAVVGMGRSFPKPSKVKRDSRDSPTYDPWNGSNTDLLWALKSEASRGKFKRANSGLLGVTITQGPRPDAGFGAGRGGPLLKLIPST</sequence>
<keyword evidence="1" id="KW-0863">Zinc-finger</keyword>
<feature type="region of interest" description="Disordered" evidence="2">
    <location>
        <begin position="429"/>
        <end position="487"/>
    </location>
</feature>
<dbReference type="PANTHER" id="PTHR37035">
    <property type="entry name" value="C3H1-TYPE DOMAIN-CONTAINING PROTEIN-RELATED"/>
    <property type="match status" value="1"/>
</dbReference>